<evidence type="ECO:0000313" key="1">
    <source>
        <dbReference type="EMBL" id="KAJ4175881.1"/>
    </source>
</evidence>
<protein>
    <submittedName>
        <fullName evidence="1">Uncharacterized protein</fullName>
    </submittedName>
</protein>
<gene>
    <name evidence="1" type="ORF">NW755_014710</name>
</gene>
<dbReference type="EMBL" id="JAOQAV010000291">
    <property type="protein sequence ID" value="KAJ4175881.1"/>
    <property type="molecule type" value="Genomic_DNA"/>
</dbReference>
<comment type="caution">
    <text evidence="1">The sequence shown here is derived from an EMBL/GenBank/DDBJ whole genome shotgun (WGS) entry which is preliminary data.</text>
</comment>
<organism evidence="1 2">
    <name type="scientific">Fusarium falciforme</name>
    <dbReference type="NCBI Taxonomy" id="195108"/>
    <lineage>
        <taxon>Eukaryota</taxon>
        <taxon>Fungi</taxon>
        <taxon>Dikarya</taxon>
        <taxon>Ascomycota</taxon>
        <taxon>Pezizomycotina</taxon>
        <taxon>Sordariomycetes</taxon>
        <taxon>Hypocreomycetidae</taxon>
        <taxon>Hypocreales</taxon>
        <taxon>Nectriaceae</taxon>
        <taxon>Fusarium</taxon>
        <taxon>Fusarium solani species complex</taxon>
    </lineage>
</organism>
<sequence>MDQNVHSSGRPTLKRHGQTELTRICIRTSRGLYYLSNPPVRNTEPSRDSSFLMALPVRHAILQFGGSSALLQTRCQLRHSCIAMSSVSLIMGDTSLAILIRRFYSELIVLSTTWNPRCQGRFH</sequence>
<name>A0A9W8URN3_9HYPO</name>
<keyword evidence="2" id="KW-1185">Reference proteome</keyword>
<evidence type="ECO:0000313" key="2">
    <source>
        <dbReference type="Proteomes" id="UP001152087"/>
    </source>
</evidence>
<dbReference type="Proteomes" id="UP001152087">
    <property type="component" value="Unassembled WGS sequence"/>
</dbReference>
<proteinExistence type="predicted"/>
<reference evidence="1" key="1">
    <citation type="submission" date="2022-09" db="EMBL/GenBank/DDBJ databases">
        <title>Fusarium specimens isolated from Avocado Roots.</title>
        <authorList>
            <person name="Stajich J."/>
            <person name="Roper C."/>
            <person name="Heimlech-Rivalta G."/>
        </authorList>
    </citation>
    <scope>NUCLEOTIDE SEQUENCE</scope>
    <source>
        <strain evidence="1">A02</strain>
    </source>
</reference>
<accession>A0A9W8URN3</accession>
<dbReference type="AlphaFoldDB" id="A0A9W8URN3"/>